<dbReference type="Pfam" id="PF19081">
    <property type="entry name" value="Ig_7"/>
    <property type="match status" value="1"/>
</dbReference>
<dbReference type="Proteomes" id="UP000317010">
    <property type="component" value="Unassembled WGS sequence"/>
</dbReference>
<accession>A0A562UGL8</accession>
<comment type="caution">
    <text evidence="3">The sequence shown here is derived from an EMBL/GenBank/DDBJ whole genome shotgun (WGS) entry which is preliminary data.</text>
</comment>
<keyword evidence="4" id="KW-1185">Reference proteome</keyword>
<feature type="domain" description="Ig-like" evidence="2">
    <location>
        <begin position="96"/>
        <end position="159"/>
    </location>
</feature>
<evidence type="ECO:0000259" key="2">
    <source>
        <dbReference type="Pfam" id="PF19081"/>
    </source>
</evidence>
<keyword evidence="1" id="KW-0472">Membrane</keyword>
<sequence>MILTYYCHDIVKKLNIKICMLLKNNYFIFLKSIFVALLLIFAINGAKAAFSISVPACAVAGSDLPGGTTGGVGNGTYIGLTNSTVGTHTITLTVYPSAPTVANVSSCGGGPVTITASGGSPSGGNYVWYAASTGGTALQDSTLTTYTPIVYTTTTFYVTYS</sequence>
<organism evidence="3 4">
    <name type="scientific">Mucilaginibacter frigoritolerans</name>
    <dbReference type="NCBI Taxonomy" id="652788"/>
    <lineage>
        <taxon>Bacteria</taxon>
        <taxon>Pseudomonadati</taxon>
        <taxon>Bacteroidota</taxon>
        <taxon>Sphingobacteriia</taxon>
        <taxon>Sphingobacteriales</taxon>
        <taxon>Sphingobacteriaceae</taxon>
        <taxon>Mucilaginibacter</taxon>
    </lineage>
</organism>
<evidence type="ECO:0000313" key="4">
    <source>
        <dbReference type="Proteomes" id="UP000317010"/>
    </source>
</evidence>
<name>A0A562UGL8_9SPHI</name>
<protein>
    <recommendedName>
        <fullName evidence="2">Ig-like domain-containing protein</fullName>
    </recommendedName>
</protein>
<gene>
    <name evidence="3" type="ORF">JN11_00694</name>
</gene>
<proteinExistence type="predicted"/>
<reference evidence="3 4" key="1">
    <citation type="submission" date="2019-07" db="EMBL/GenBank/DDBJ databases">
        <title>Genomic Encyclopedia of Archaeal and Bacterial Type Strains, Phase II (KMG-II): from individual species to whole genera.</title>
        <authorList>
            <person name="Goeker M."/>
        </authorList>
    </citation>
    <scope>NUCLEOTIDE SEQUENCE [LARGE SCALE GENOMIC DNA]</scope>
    <source>
        <strain evidence="3 4">ATCC BAA-1854</strain>
    </source>
</reference>
<feature type="non-terminal residue" evidence="3">
    <location>
        <position position="161"/>
    </location>
</feature>
<dbReference type="EMBL" id="VLLI01000001">
    <property type="protein sequence ID" value="TWJ04970.1"/>
    <property type="molecule type" value="Genomic_DNA"/>
</dbReference>
<keyword evidence="1" id="KW-1133">Transmembrane helix</keyword>
<evidence type="ECO:0000313" key="3">
    <source>
        <dbReference type="EMBL" id="TWJ04970.1"/>
    </source>
</evidence>
<dbReference type="AlphaFoldDB" id="A0A562UGL8"/>
<dbReference type="InterPro" id="IPR044023">
    <property type="entry name" value="Ig_7"/>
</dbReference>
<evidence type="ECO:0000256" key="1">
    <source>
        <dbReference type="SAM" id="Phobius"/>
    </source>
</evidence>
<keyword evidence="1" id="KW-0812">Transmembrane</keyword>
<feature type="transmembrane region" description="Helical" evidence="1">
    <location>
        <begin position="26"/>
        <end position="43"/>
    </location>
</feature>